<evidence type="ECO:0000313" key="2">
    <source>
        <dbReference type="EMBL" id="KAG7847189.1"/>
    </source>
</evidence>
<dbReference type="EMBL" id="JAHLVD010000011">
    <property type="protein sequence ID" value="KAG7847189.1"/>
    <property type="molecule type" value="Genomic_DNA"/>
</dbReference>
<feature type="compositionally biased region" description="Low complexity" evidence="1">
    <location>
        <begin position="128"/>
        <end position="139"/>
    </location>
</feature>
<dbReference type="Proteomes" id="UP001197328">
    <property type="component" value="Unassembled WGS sequence"/>
</dbReference>
<feature type="compositionally biased region" description="Basic and acidic residues" evidence="1">
    <location>
        <begin position="209"/>
        <end position="219"/>
    </location>
</feature>
<proteinExistence type="predicted"/>
<keyword evidence="3" id="KW-1185">Reference proteome</keyword>
<name>A0ABQ7RT56_PICAN</name>
<gene>
    <name evidence="2" type="ORF">KL940_003935</name>
</gene>
<accession>A0ABQ7RT56</accession>
<organism evidence="2 3">
    <name type="scientific">Pichia angusta</name>
    <name type="common">Yeast</name>
    <name type="synonym">Hansenula polymorpha</name>
    <dbReference type="NCBI Taxonomy" id="870730"/>
    <lineage>
        <taxon>Eukaryota</taxon>
        <taxon>Fungi</taxon>
        <taxon>Dikarya</taxon>
        <taxon>Ascomycota</taxon>
        <taxon>Saccharomycotina</taxon>
        <taxon>Pichiomycetes</taxon>
        <taxon>Pichiales</taxon>
        <taxon>Pichiaceae</taxon>
        <taxon>Ogataea</taxon>
    </lineage>
</organism>
<feature type="region of interest" description="Disordered" evidence="1">
    <location>
        <begin position="121"/>
        <end position="278"/>
    </location>
</feature>
<evidence type="ECO:0000313" key="3">
    <source>
        <dbReference type="Proteomes" id="UP001197328"/>
    </source>
</evidence>
<sequence length="278" mass="28575">MHCDKTFRYSSRNGPTNLARHINKTHRLGQPESAITRRPFGAAPNDLVKNADTQRPRIAQPQQSPSQTKDSSTESAASGAADRTGSLEIGLTTPTDLGPAGYAAPNSMLQGNGIMVNNGAASAGGGSTSSASSNGHTGSLSGHDYSDSISSRPGRGLAVQRATDGAANRGPPAATVPGPARAADRRPDTAGPVPADETAGPHGCANRAETGEIAKREQGNRAGTSVRSDPFRERSRPGKRRGGPAAAGEHLRAIQLHQRRARPVPGQLRAAGQPGLGS</sequence>
<evidence type="ECO:0000256" key="1">
    <source>
        <dbReference type="SAM" id="MobiDB-lite"/>
    </source>
</evidence>
<feature type="region of interest" description="Disordered" evidence="1">
    <location>
        <begin position="1"/>
        <end position="94"/>
    </location>
</feature>
<feature type="compositionally biased region" description="Polar residues" evidence="1">
    <location>
        <begin position="60"/>
        <end position="76"/>
    </location>
</feature>
<protein>
    <recommendedName>
        <fullName evidence="4">BED-type domain-containing protein</fullName>
    </recommendedName>
</protein>
<reference evidence="2 3" key="1">
    <citation type="journal article" date="2021" name="G3 (Bethesda)">
        <title>Genomic diversity, chromosomal rearrangements, and interspecies hybridization in the ogataea polymorpha species complex.</title>
        <authorList>
            <person name="Hanson S.J."/>
            <person name="Cinneide E.O."/>
            <person name="Salzberg L.I."/>
            <person name="Wolfe K.H."/>
            <person name="McGowan J."/>
            <person name="Fitzpatrick D.A."/>
            <person name="Matlin K."/>
        </authorList>
    </citation>
    <scope>NUCLEOTIDE SEQUENCE [LARGE SCALE GENOMIC DNA]</scope>
    <source>
        <strain evidence="2">51-138</strain>
    </source>
</reference>
<evidence type="ECO:0008006" key="4">
    <source>
        <dbReference type="Google" id="ProtNLM"/>
    </source>
</evidence>
<comment type="caution">
    <text evidence="2">The sequence shown here is derived from an EMBL/GenBank/DDBJ whole genome shotgun (WGS) entry which is preliminary data.</text>
</comment>